<dbReference type="PROSITE" id="PS00463">
    <property type="entry name" value="ZN2_CY6_FUNGAL_1"/>
    <property type="match status" value="1"/>
</dbReference>
<dbReference type="InterPro" id="IPR001138">
    <property type="entry name" value="Zn2Cys6_DnaBD"/>
</dbReference>
<comment type="subcellular location">
    <subcellularLocation>
        <location evidence="1">Nucleus</location>
    </subcellularLocation>
</comment>
<dbReference type="Pfam" id="PF04082">
    <property type="entry name" value="Fungal_trans"/>
    <property type="match status" value="1"/>
</dbReference>
<evidence type="ECO:0000256" key="3">
    <source>
        <dbReference type="ARBA" id="ARBA00022833"/>
    </source>
</evidence>
<keyword evidence="5" id="KW-0238">DNA-binding</keyword>
<keyword evidence="4" id="KW-0805">Transcription regulation</keyword>
<feature type="region of interest" description="Disordered" evidence="8">
    <location>
        <begin position="118"/>
        <end position="185"/>
    </location>
</feature>
<proteinExistence type="predicted"/>
<dbReference type="SMART" id="SM00066">
    <property type="entry name" value="GAL4"/>
    <property type="match status" value="1"/>
</dbReference>
<dbReference type="Gene3D" id="4.10.240.10">
    <property type="entry name" value="Zn(2)-C6 fungal-type DNA-binding domain"/>
    <property type="match status" value="1"/>
</dbReference>
<feature type="domain" description="Zn(2)-C6 fungal-type" evidence="9">
    <location>
        <begin position="53"/>
        <end position="85"/>
    </location>
</feature>
<dbReference type="CDD" id="cd12148">
    <property type="entry name" value="fungal_TF_MHR"/>
    <property type="match status" value="1"/>
</dbReference>
<dbReference type="OMA" id="VARIYWQ"/>
<evidence type="ECO:0000256" key="5">
    <source>
        <dbReference type="ARBA" id="ARBA00023125"/>
    </source>
</evidence>
<dbReference type="InterPro" id="IPR051615">
    <property type="entry name" value="Transcr_Regulatory_Elem"/>
</dbReference>
<dbReference type="CDD" id="cd00067">
    <property type="entry name" value="GAL4"/>
    <property type="match status" value="1"/>
</dbReference>
<dbReference type="SUPFAM" id="SSF57701">
    <property type="entry name" value="Zn2/Cys6 DNA-binding domain"/>
    <property type="match status" value="1"/>
</dbReference>
<feature type="region of interest" description="Disordered" evidence="8">
    <location>
        <begin position="559"/>
        <end position="606"/>
    </location>
</feature>
<evidence type="ECO:0000256" key="6">
    <source>
        <dbReference type="ARBA" id="ARBA00023163"/>
    </source>
</evidence>
<feature type="compositionally biased region" description="Basic and acidic residues" evidence="8">
    <location>
        <begin position="162"/>
        <end position="172"/>
    </location>
</feature>
<dbReference type="GO" id="GO:0003677">
    <property type="term" value="F:DNA binding"/>
    <property type="evidence" value="ECO:0007669"/>
    <property type="project" value="UniProtKB-KW"/>
</dbReference>
<dbReference type="AlphaFoldDB" id="A0A1B8B450"/>
<organism evidence="10 11">
    <name type="scientific">Fusarium poae</name>
    <dbReference type="NCBI Taxonomy" id="36050"/>
    <lineage>
        <taxon>Eukaryota</taxon>
        <taxon>Fungi</taxon>
        <taxon>Dikarya</taxon>
        <taxon>Ascomycota</taxon>
        <taxon>Pezizomycotina</taxon>
        <taxon>Sordariomycetes</taxon>
        <taxon>Hypocreomycetidae</taxon>
        <taxon>Hypocreales</taxon>
        <taxon>Nectriaceae</taxon>
        <taxon>Fusarium</taxon>
    </lineage>
</organism>
<feature type="region of interest" description="Disordered" evidence="8">
    <location>
        <begin position="752"/>
        <end position="772"/>
    </location>
</feature>
<evidence type="ECO:0000313" key="10">
    <source>
        <dbReference type="EMBL" id="OBS27481.1"/>
    </source>
</evidence>
<name>A0A1B8B450_FUSPO</name>
<keyword evidence="2" id="KW-0479">Metal-binding</keyword>
<dbReference type="GO" id="GO:0000981">
    <property type="term" value="F:DNA-binding transcription factor activity, RNA polymerase II-specific"/>
    <property type="evidence" value="ECO:0007669"/>
    <property type="project" value="InterPro"/>
</dbReference>
<keyword evidence="6" id="KW-0804">Transcription</keyword>
<evidence type="ECO:0000259" key="9">
    <source>
        <dbReference type="PROSITE" id="PS50048"/>
    </source>
</evidence>
<dbReference type="SMART" id="SM00906">
    <property type="entry name" value="Fungal_trans"/>
    <property type="match status" value="1"/>
</dbReference>
<reference evidence="10 11" key="1">
    <citation type="submission" date="2016-06" db="EMBL/GenBank/DDBJ databases">
        <title>Living apart together: crosstalk between the core and supernumerary genomes in a fungal plant pathogen.</title>
        <authorList>
            <person name="Vanheule A."/>
            <person name="Audenaert K."/>
            <person name="Warris S."/>
            <person name="Van De Geest H."/>
            <person name="Schijlen E."/>
            <person name="Hofte M."/>
            <person name="De Saeger S."/>
            <person name="Haesaert G."/>
            <person name="Waalwijk C."/>
            <person name="Van Der Lee T."/>
        </authorList>
    </citation>
    <scope>NUCLEOTIDE SEQUENCE [LARGE SCALE GENOMIC DNA]</scope>
    <source>
        <strain evidence="10 11">2516</strain>
    </source>
</reference>
<evidence type="ECO:0000313" key="11">
    <source>
        <dbReference type="Proteomes" id="UP000091967"/>
    </source>
</evidence>
<dbReference type="GO" id="GO:0008270">
    <property type="term" value="F:zinc ion binding"/>
    <property type="evidence" value="ECO:0007669"/>
    <property type="project" value="InterPro"/>
</dbReference>
<dbReference type="Proteomes" id="UP000091967">
    <property type="component" value="Unassembled WGS sequence"/>
</dbReference>
<evidence type="ECO:0000256" key="1">
    <source>
        <dbReference type="ARBA" id="ARBA00004123"/>
    </source>
</evidence>
<sequence>MALSANAKDAPNLEASQKDVSPKAPAAAAAAVTATAAGRQASKQQVRHRASVACASCRDRRIRCVVPKNQNECTACAKSGAECIIKNDDERRRPISKAYMSSLSDRISLLEGMLLEKGVVPPPATYPPKTRHDFQEGMATASGNSDPSPQADPKSPGSDGRSPLDSHADDMLSRPSNEGSPFRMFDPKHEDVIHRLLSTKGNLSFDQISGRLRFFGPTANSHVYAESTSLSDSHEPSEQIRRAVKTIQSLSQETHDYLIDGFFHYYNSVIQIIDRAAFEADRSSKSSKFYSHFLHITVLAMGYRAADMDRDDMRRITLNPRESTLHREAKHMLDIELERPGGIPSVQALLLLGDLECGVGRDNTGWMYSGMANRLAFDIGLHLDCTSNMSEQDTKIRNMVMQACVIYDRYWGLFLGRPLAIKSQDVDLLSNRFSQLAAFGLDNTKTDLTTEIYEQLIELMELAGRIVEIRDLTSSNRAAEHAGMFAANEAEENKYLQVINLDRQLQNWYRRLPDRMAWRPSNVKTAPYSFFLLHQQYHVTMILLHRPWAKYGAITGDNSSTGSYPSPENDMMADSESPGQPFGHNPETPSTTSDDRQRAVHGSRTSLARSICTQQAIRVARIFWQHRQRFDGRKIFITGIQHAGTASIALIAALAYQRNEPSRQTYTGYLEILSDAVGDMSSTYHPAMRMDDLLKAVLEQIRSSMGDAPRSRSGSAGHTVSAGVGNAKGGLPFDSTSCVPVVPVRREADAEFSQPVKKRRPSIHRQTSDFASSKPSFVEMTAQAAPSLTDKAYPLPYGQHSQPPLGSIMFPMNVHSQADQLGLNLVGNTVNVHHSDIPSTHMMGAMNTTNLPNPLPDNWGLHQMQPPFAQGHFHGAIDWTSGTAGLSASSVLNQSAAMSTGIMSGMAAFGSTKDSDKFTNNERGMNEQVPNKLSQIGATWTGETIESAGSGHVDGYGSGMGKPMHADDESNDEQRNYSLDFFHFA</sequence>
<comment type="caution">
    <text evidence="10">The sequence shown here is derived from an EMBL/GenBank/DDBJ whole genome shotgun (WGS) entry which is preliminary data.</text>
</comment>
<feature type="region of interest" description="Disordered" evidence="8">
    <location>
        <begin position="705"/>
        <end position="726"/>
    </location>
</feature>
<dbReference type="Pfam" id="PF00172">
    <property type="entry name" value="Zn_clus"/>
    <property type="match status" value="1"/>
</dbReference>
<dbReference type="EMBL" id="LYXU01000001">
    <property type="protein sequence ID" value="OBS27481.1"/>
    <property type="molecule type" value="Genomic_DNA"/>
</dbReference>
<dbReference type="InterPro" id="IPR007219">
    <property type="entry name" value="XnlR_reg_dom"/>
</dbReference>
<keyword evidence="11" id="KW-1185">Reference proteome</keyword>
<accession>A0A1B8B450</accession>
<evidence type="ECO:0000256" key="4">
    <source>
        <dbReference type="ARBA" id="ARBA00023015"/>
    </source>
</evidence>
<feature type="region of interest" description="Disordered" evidence="8">
    <location>
        <begin position="1"/>
        <end position="24"/>
    </location>
</feature>
<gene>
    <name evidence="10" type="ORF">FPOA_01423</name>
</gene>
<keyword evidence="3" id="KW-0862">Zinc</keyword>
<dbReference type="PANTHER" id="PTHR31313:SF81">
    <property type="entry name" value="TY1 ENHANCER ACTIVATOR"/>
    <property type="match status" value="1"/>
</dbReference>
<dbReference type="GO" id="GO:0006351">
    <property type="term" value="P:DNA-templated transcription"/>
    <property type="evidence" value="ECO:0007669"/>
    <property type="project" value="InterPro"/>
</dbReference>
<evidence type="ECO:0000256" key="8">
    <source>
        <dbReference type="SAM" id="MobiDB-lite"/>
    </source>
</evidence>
<dbReference type="PROSITE" id="PS50048">
    <property type="entry name" value="ZN2_CY6_FUNGAL_2"/>
    <property type="match status" value="1"/>
</dbReference>
<evidence type="ECO:0000256" key="7">
    <source>
        <dbReference type="ARBA" id="ARBA00023242"/>
    </source>
</evidence>
<dbReference type="PANTHER" id="PTHR31313">
    <property type="entry name" value="TY1 ENHANCER ACTIVATOR"/>
    <property type="match status" value="1"/>
</dbReference>
<protein>
    <recommendedName>
        <fullName evidence="9">Zn(2)-C6 fungal-type domain-containing protein</fullName>
    </recommendedName>
</protein>
<evidence type="ECO:0000256" key="2">
    <source>
        <dbReference type="ARBA" id="ARBA00022723"/>
    </source>
</evidence>
<dbReference type="GO" id="GO:0005634">
    <property type="term" value="C:nucleus"/>
    <property type="evidence" value="ECO:0007669"/>
    <property type="project" value="UniProtKB-SubCell"/>
</dbReference>
<dbReference type="STRING" id="36050.A0A1B8B450"/>
<dbReference type="InterPro" id="IPR036864">
    <property type="entry name" value="Zn2-C6_fun-type_DNA-bd_sf"/>
</dbReference>
<keyword evidence="7" id="KW-0539">Nucleus</keyword>